<dbReference type="PROSITE" id="PS00738">
    <property type="entry name" value="ADOHCYASE_1"/>
    <property type="match status" value="1"/>
</dbReference>
<comment type="catalytic activity">
    <reaction evidence="5 7">
        <text>S-adenosyl-L-homocysteine + H2O = L-homocysteine + adenosine</text>
        <dbReference type="Rhea" id="RHEA:21708"/>
        <dbReference type="ChEBI" id="CHEBI:15377"/>
        <dbReference type="ChEBI" id="CHEBI:16335"/>
        <dbReference type="ChEBI" id="CHEBI:57856"/>
        <dbReference type="ChEBI" id="CHEBI:58199"/>
        <dbReference type="EC" id="3.13.2.1"/>
    </reaction>
</comment>
<evidence type="ECO:0000256" key="7">
    <source>
        <dbReference type="RuleBase" id="RU000548"/>
    </source>
</evidence>
<dbReference type="SUPFAM" id="SSF52283">
    <property type="entry name" value="Formate/glycerate dehydrogenase catalytic domain-like"/>
    <property type="match status" value="1"/>
</dbReference>
<dbReference type="Pfam" id="PF05221">
    <property type="entry name" value="AdoHcyase"/>
    <property type="match status" value="2"/>
</dbReference>
<evidence type="ECO:0000256" key="3">
    <source>
        <dbReference type="ARBA" id="ARBA00022801"/>
    </source>
</evidence>
<comment type="caution">
    <text evidence="5">Lacks conserved residue(s) required for the propagation of feature annotation.</text>
</comment>
<dbReference type="PIRSF" id="PIRSF001109">
    <property type="entry name" value="Ad_hcy_hydrolase"/>
    <property type="match status" value="1"/>
</dbReference>
<feature type="binding site" evidence="6">
    <location>
        <position position="350"/>
    </location>
    <ligand>
        <name>NAD(+)</name>
        <dbReference type="ChEBI" id="CHEBI:57540"/>
    </ligand>
</feature>
<feature type="binding site" evidence="6">
    <location>
        <begin position="219"/>
        <end position="224"/>
    </location>
    <ligand>
        <name>NAD(+)</name>
        <dbReference type="ChEBI" id="CHEBI:57540"/>
    </ligand>
</feature>
<dbReference type="GO" id="GO:0033353">
    <property type="term" value="P:S-adenosylmethionine cycle"/>
    <property type="evidence" value="ECO:0007669"/>
    <property type="project" value="TreeGrafter"/>
</dbReference>
<dbReference type="GO" id="GO:0071269">
    <property type="term" value="P:L-homocysteine biosynthetic process"/>
    <property type="evidence" value="ECO:0007669"/>
    <property type="project" value="UniProtKB-UniRule"/>
</dbReference>
<evidence type="ECO:0000256" key="4">
    <source>
        <dbReference type="ARBA" id="ARBA00023027"/>
    </source>
</evidence>
<keyword evidence="5" id="KW-0963">Cytoplasm</keyword>
<feature type="binding site" evidence="5">
    <location>
        <position position="183"/>
    </location>
    <ligand>
        <name>substrate</name>
    </ligand>
</feature>
<dbReference type="AlphaFoldDB" id="A0A938XSS8"/>
<dbReference type="InterPro" id="IPR015878">
    <property type="entry name" value="Ado_hCys_hydrolase_NAD-bd"/>
</dbReference>
<dbReference type="InterPro" id="IPR020082">
    <property type="entry name" value="S-Ado-L-homoCys_hydrolase_CS"/>
</dbReference>
<keyword evidence="3 5" id="KW-0378">Hydrolase</keyword>
<dbReference type="CDD" id="cd00401">
    <property type="entry name" value="SAHH"/>
    <property type="match status" value="1"/>
</dbReference>
<feature type="binding site" evidence="5 6">
    <location>
        <position position="343"/>
    </location>
    <ligand>
        <name>NAD(+)</name>
        <dbReference type="ChEBI" id="CHEBI:57540"/>
    </ligand>
</feature>
<name>A0A938XSS8_9BACL</name>
<feature type="binding site" evidence="5 6">
    <location>
        <begin position="154"/>
        <end position="156"/>
    </location>
    <ligand>
        <name>NAD(+)</name>
        <dbReference type="ChEBI" id="CHEBI:57540"/>
    </ligand>
</feature>
<sequence>MNALSESNVKDMSLAPSGHLKIDWVKEHMPVLNRIRERFEQEKPFAGLKVSICLHLEAKTAYLAKVIQAGGAEVTITGSNPLSTQDDVAAALVEDGIRVFAKYQIAPDEYKANLIKTLETRPDLIIDDGGEMVTILHGERPDLLPQIRGGAEETTTGIIRLKALEKEGKLQLPMVAVNDAFCKHLFDNRYGTGQSVFDGINRATNLVVAGKTVVVVGYGWCGKGVAMRAKGLGAKVIVTEIDAIKAVEAHMDGFEVMPMIEAAKHGDYFITVTGNRDVIRKEHFAVMKDGAILSNAGHFNVEVNVVELAEASTSRRVVRKDIEEYVMADGRKLYLLAEGRLVNLAAGDGHPAEIMDMTFALQAVGLEYVSKNYQNIGPKVLNVPYELDEMVARYKLEALGIQIDKLTEEQKAYLDSWVE</sequence>
<keyword evidence="4 5" id="KW-0520">NAD</keyword>
<dbReference type="EMBL" id="JAFBEB010000002">
    <property type="protein sequence ID" value="MBM7589312.1"/>
    <property type="molecule type" value="Genomic_DNA"/>
</dbReference>
<evidence type="ECO:0000256" key="1">
    <source>
        <dbReference type="ARBA" id="ARBA00007122"/>
    </source>
</evidence>
<dbReference type="InterPro" id="IPR036291">
    <property type="entry name" value="NAD(P)-bd_dom_sf"/>
</dbReference>
<feature type="binding site" evidence="5">
    <location>
        <position position="153"/>
    </location>
    <ligand>
        <name>substrate</name>
    </ligand>
</feature>
<dbReference type="SMART" id="SM00997">
    <property type="entry name" value="AdoHcyase_NAD"/>
    <property type="match status" value="1"/>
</dbReference>
<feature type="binding site" evidence="5">
    <location>
        <position position="188"/>
    </location>
    <ligand>
        <name>NAD(+)</name>
        <dbReference type="ChEBI" id="CHEBI:57540"/>
    </ligand>
</feature>
<accession>A0A938XSS8</accession>
<dbReference type="SUPFAM" id="SSF51735">
    <property type="entry name" value="NAD(P)-binding Rossmann-fold domains"/>
    <property type="match status" value="1"/>
</dbReference>
<dbReference type="Gene3D" id="3.40.50.1480">
    <property type="entry name" value="Adenosylhomocysteinase-like"/>
    <property type="match status" value="1"/>
</dbReference>
<reference evidence="10" key="1">
    <citation type="submission" date="2021-01" db="EMBL/GenBank/DDBJ databases">
        <title>Genomic Encyclopedia of Type Strains, Phase IV (KMG-IV): sequencing the most valuable type-strain genomes for metagenomic binning, comparative biology and taxonomic classification.</title>
        <authorList>
            <person name="Goeker M."/>
        </authorList>
    </citation>
    <scope>NUCLEOTIDE SEQUENCE</scope>
    <source>
        <strain evidence="10">DSM 25523</strain>
    </source>
</reference>
<protein>
    <recommendedName>
        <fullName evidence="5">Adenosylhomocysteinase</fullName>
        <ecNumber evidence="5">3.13.2.1</ecNumber>
    </recommendedName>
    <alternativeName>
        <fullName evidence="5">S-adenosyl-L-homocysteine hydrolase</fullName>
        <shortName evidence="5">AdoHcyase</shortName>
    </alternativeName>
</protein>
<dbReference type="InterPro" id="IPR042172">
    <property type="entry name" value="Adenosylhomocyst_ase-like_sf"/>
</dbReference>
<comment type="function">
    <text evidence="5">May play a key role in the regulation of the intracellular concentration of adenosylhomocysteine.</text>
</comment>
<keyword evidence="11" id="KW-1185">Reference proteome</keyword>
<dbReference type="PANTHER" id="PTHR23420">
    <property type="entry name" value="ADENOSYLHOMOCYSTEINASE"/>
    <property type="match status" value="1"/>
</dbReference>
<dbReference type="GO" id="GO:0006730">
    <property type="term" value="P:one-carbon metabolic process"/>
    <property type="evidence" value="ECO:0007669"/>
    <property type="project" value="UniProtKB-UniRule"/>
</dbReference>
<keyword evidence="2 5" id="KW-0554">One-carbon metabolism</keyword>
<feature type="binding site" evidence="5">
    <location>
        <position position="275"/>
    </location>
    <ligand>
        <name>NAD(+)</name>
        <dbReference type="ChEBI" id="CHEBI:57540"/>
    </ligand>
</feature>
<proteinExistence type="inferred from homology"/>
<feature type="domain" description="S-adenosyl-L-homocysteine hydrolase NAD binding" evidence="9">
    <location>
        <begin position="188"/>
        <end position="349"/>
    </location>
</feature>
<dbReference type="PROSITE" id="PS00739">
    <property type="entry name" value="ADOHCYASE_2"/>
    <property type="match status" value="1"/>
</dbReference>
<feature type="binding site" evidence="5">
    <location>
        <position position="128"/>
    </location>
    <ligand>
        <name>substrate</name>
    </ligand>
</feature>
<dbReference type="PANTHER" id="PTHR23420:SF0">
    <property type="entry name" value="ADENOSYLHOMOCYSTEINASE"/>
    <property type="match status" value="1"/>
</dbReference>
<dbReference type="RefSeq" id="WP_204517039.1">
    <property type="nucleotide sequence ID" value="NZ_BAABIN010000015.1"/>
</dbReference>
<evidence type="ECO:0000256" key="2">
    <source>
        <dbReference type="ARBA" id="ARBA00022563"/>
    </source>
</evidence>
<dbReference type="HAMAP" id="MF_00563">
    <property type="entry name" value="AdoHcyase"/>
    <property type="match status" value="1"/>
</dbReference>
<evidence type="ECO:0000256" key="5">
    <source>
        <dbReference type="HAMAP-Rule" id="MF_00563"/>
    </source>
</evidence>
<evidence type="ECO:0000256" key="6">
    <source>
        <dbReference type="PIRSR" id="PIRSR001109-2"/>
    </source>
</evidence>
<dbReference type="Pfam" id="PF00670">
    <property type="entry name" value="AdoHcyase_NAD"/>
    <property type="match status" value="1"/>
</dbReference>
<evidence type="ECO:0000313" key="11">
    <source>
        <dbReference type="Proteomes" id="UP000717624"/>
    </source>
</evidence>
<gene>
    <name evidence="5" type="primary">ahcY</name>
    <name evidence="10" type="ORF">JOD01_000910</name>
</gene>
<evidence type="ECO:0000313" key="10">
    <source>
        <dbReference type="EMBL" id="MBM7589312.1"/>
    </source>
</evidence>
<organism evidence="10 11">
    <name type="scientific">Brevibacillus fulvus</name>
    <dbReference type="NCBI Taxonomy" id="1125967"/>
    <lineage>
        <taxon>Bacteria</taxon>
        <taxon>Bacillati</taxon>
        <taxon>Bacillota</taxon>
        <taxon>Bacilli</taxon>
        <taxon>Bacillales</taxon>
        <taxon>Paenibacillaceae</taxon>
        <taxon>Brevibacillus</taxon>
    </lineage>
</organism>
<feature type="binding site" evidence="5 6">
    <location>
        <begin position="296"/>
        <end position="298"/>
    </location>
    <ligand>
        <name>NAD(+)</name>
        <dbReference type="ChEBI" id="CHEBI:57540"/>
    </ligand>
</feature>
<dbReference type="GO" id="GO:0004013">
    <property type="term" value="F:adenosylhomocysteinase activity"/>
    <property type="evidence" value="ECO:0007669"/>
    <property type="project" value="UniProtKB-UniRule"/>
</dbReference>
<feature type="binding site" evidence="5">
    <location>
        <position position="187"/>
    </location>
    <ligand>
        <name>substrate</name>
    </ligand>
</feature>
<dbReference type="EC" id="3.13.2.1" evidence="5"/>
<comment type="pathway">
    <text evidence="5 7">Amino-acid biosynthesis; L-homocysteine biosynthesis; L-homocysteine from S-adenosyl-L-homocysteine: step 1/1.</text>
</comment>
<dbReference type="SMART" id="SM00996">
    <property type="entry name" value="AdoHcyase"/>
    <property type="match status" value="1"/>
</dbReference>
<dbReference type="FunFam" id="3.40.50.720:FF:000004">
    <property type="entry name" value="Adenosylhomocysteinase"/>
    <property type="match status" value="1"/>
</dbReference>
<dbReference type="Proteomes" id="UP000717624">
    <property type="component" value="Unassembled WGS sequence"/>
</dbReference>
<dbReference type="Gene3D" id="3.40.50.720">
    <property type="entry name" value="NAD(P)-binding Rossmann-like Domain"/>
    <property type="match status" value="1"/>
</dbReference>
<dbReference type="NCBIfam" id="TIGR00936">
    <property type="entry name" value="ahcY"/>
    <property type="match status" value="1"/>
</dbReference>
<dbReference type="GO" id="GO:0005829">
    <property type="term" value="C:cytosol"/>
    <property type="evidence" value="ECO:0007669"/>
    <property type="project" value="TreeGrafter"/>
</dbReference>
<evidence type="ECO:0000256" key="8">
    <source>
        <dbReference type="RuleBase" id="RU004166"/>
    </source>
</evidence>
<comment type="similarity">
    <text evidence="1 5 8">Belongs to the adenosylhomocysteinase family.</text>
</comment>
<dbReference type="NCBIfam" id="NF004005">
    <property type="entry name" value="PRK05476.2-3"/>
    <property type="match status" value="1"/>
</dbReference>
<feature type="binding site" evidence="5">
    <location>
        <begin position="217"/>
        <end position="222"/>
    </location>
    <ligand>
        <name>NAD(+)</name>
        <dbReference type="ChEBI" id="CHEBI:57540"/>
    </ligand>
</feature>
<dbReference type="InterPro" id="IPR000043">
    <property type="entry name" value="Adenosylhomocysteinase-like"/>
</dbReference>
<feature type="binding site" evidence="5 6">
    <location>
        <position position="240"/>
    </location>
    <ligand>
        <name>NAD(+)</name>
        <dbReference type="ChEBI" id="CHEBI:57540"/>
    </ligand>
</feature>
<comment type="subcellular location">
    <subcellularLocation>
        <location evidence="5">Cytoplasm</location>
    </subcellularLocation>
</comment>
<comment type="cofactor">
    <cofactor evidence="5 6 7">
        <name>NAD(+)</name>
        <dbReference type="ChEBI" id="CHEBI:57540"/>
    </cofactor>
    <text evidence="5 6 7">Binds 1 NAD(+) per subunit.</text>
</comment>
<evidence type="ECO:0000259" key="9">
    <source>
        <dbReference type="SMART" id="SM00997"/>
    </source>
</evidence>
<comment type="caution">
    <text evidence="10">The sequence shown here is derived from an EMBL/GenBank/DDBJ whole genome shotgun (WGS) entry which is preliminary data.</text>
</comment>